<dbReference type="GO" id="GO:0016705">
    <property type="term" value="F:oxidoreductase activity, acting on paired donors, with incorporation or reduction of molecular oxygen"/>
    <property type="evidence" value="ECO:0007669"/>
    <property type="project" value="UniProtKB-ARBA"/>
</dbReference>
<dbReference type="CDD" id="cd03467">
    <property type="entry name" value="Rieske"/>
    <property type="match status" value="1"/>
</dbReference>
<feature type="domain" description="Rieske" evidence="11">
    <location>
        <begin position="64"/>
        <end position="156"/>
    </location>
</feature>
<keyword evidence="13" id="KW-1185">Reference proteome</keyword>
<dbReference type="AlphaFoldDB" id="A0A841BKI2"/>
<dbReference type="GO" id="GO:0046872">
    <property type="term" value="F:metal ion binding"/>
    <property type="evidence" value="ECO:0007669"/>
    <property type="project" value="UniProtKB-KW"/>
</dbReference>
<gene>
    <name evidence="12" type="ORF">F4553_002986</name>
</gene>
<feature type="compositionally biased region" description="Low complexity" evidence="10">
    <location>
        <begin position="38"/>
        <end position="63"/>
    </location>
</feature>
<evidence type="ECO:0000256" key="9">
    <source>
        <dbReference type="ARBA" id="ARBA00034078"/>
    </source>
</evidence>
<dbReference type="InterPro" id="IPR006311">
    <property type="entry name" value="TAT_signal"/>
</dbReference>
<keyword evidence="6" id="KW-0411">Iron-sulfur</keyword>
<proteinExistence type="predicted"/>
<evidence type="ECO:0000256" key="4">
    <source>
        <dbReference type="ARBA" id="ARBA00022723"/>
    </source>
</evidence>
<dbReference type="PANTHER" id="PTHR10134">
    <property type="entry name" value="CYTOCHROME B-C1 COMPLEX SUBUNIT RIESKE, MITOCHONDRIAL"/>
    <property type="match status" value="1"/>
</dbReference>
<evidence type="ECO:0000256" key="7">
    <source>
        <dbReference type="ARBA" id="ARBA00023157"/>
    </source>
</evidence>
<evidence type="ECO:0000256" key="2">
    <source>
        <dbReference type="ARBA" id="ARBA00015816"/>
    </source>
</evidence>
<sequence>MSEENRTRRAVLGGAGAIGVAGVAALVAGCEAYGDTDAAPTQSAQQPAPGTSTGGATTAPAAGKELAKTTDIPVGGGKIFESDDIVVTQPEANVFKAFSATCTHQGCLVSSVEGGTINCACHGSKFKIADGTVANGPAAKKLGSARITVEGDKIIKG</sequence>
<dbReference type="InterPro" id="IPR017941">
    <property type="entry name" value="Rieske_2Fe-2S"/>
</dbReference>
<evidence type="ECO:0000256" key="5">
    <source>
        <dbReference type="ARBA" id="ARBA00023004"/>
    </source>
</evidence>
<keyword evidence="5" id="KW-0408">Iron</keyword>
<evidence type="ECO:0000256" key="10">
    <source>
        <dbReference type="SAM" id="MobiDB-lite"/>
    </source>
</evidence>
<dbReference type="SUPFAM" id="SSF50022">
    <property type="entry name" value="ISP domain"/>
    <property type="match status" value="1"/>
</dbReference>
<dbReference type="GO" id="GO:0016020">
    <property type="term" value="C:membrane"/>
    <property type="evidence" value="ECO:0007669"/>
    <property type="project" value="InterPro"/>
</dbReference>
<name>A0A841BKI2_9ACTN</name>
<feature type="region of interest" description="Disordered" evidence="10">
    <location>
        <begin position="37"/>
        <end position="67"/>
    </location>
</feature>
<keyword evidence="3" id="KW-0001">2Fe-2S</keyword>
<reference evidence="12 13" key="1">
    <citation type="submission" date="2020-08" db="EMBL/GenBank/DDBJ databases">
        <title>Sequencing the genomes of 1000 actinobacteria strains.</title>
        <authorList>
            <person name="Klenk H.-P."/>
        </authorList>
    </citation>
    <scope>NUCLEOTIDE SEQUENCE [LARGE SCALE GENOMIC DNA]</scope>
    <source>
        <strain evidence="12 13">DSM 45362</strain>
    </source>
</reference>
<evidence type="ECO:0000259" key="11">
    <source>
        <dbReference type="PROSITE" id="PS51296"/>
    </source>
</evidence>
<keyword evidence="4" id="KW-0479">Metal-binding</keyword>
<dbReference type="InterPro" id="IPR005805">
    <property type="entry name" value="Rieske_Fe-S_prot_C"/>
</dbReference>
<dbReference type="FunFam" id="2.102.10.10:FF:000016">
    <property type="entry name" value="Nitrite reductase/ring-hydroxylating ferredoxin subunit"/>
    <property type="match status" value="1"/>
</dbReference>
<dbReference type="PRINTS" id="PR00162">
    <property type="entry name" value="RIESKE"/>
</dbReference>
<evidence type="ECO:0000256" key="8">
    <source>
        <dbReference type="ARBA" id="ARBA00029586"/>
    </source>
</evidence>
<protein>
    <recommendedName>
        <fullName evidence="2">Cytochrome bc1 complex Rieske iron-sulfur subunit</fullName>
    </recommendedName>
    <alternativeName>
        <fullName evidence="8">Cytochrome bc1 reductase complex subunit QcrA</fullName>
    </alternativeName>
</protein>
<evidence type="ECO:0000256" key="3">
    <source>
        <dbReference type="ARBA" id="ARBA00022714"/>
    </source>
</evidence>
<dbReference type="Proteomes" id="UP000587527">
    <property type="component" value="Unassembled WGS sequence"/>
</dbReference>
<dbReference type="EMBL" id="JACHMN010000002">
    <property type="protein sequence ID" value="MBB5869607.1"/>
    <property type="molecule type" value="Genomic_DNA"/>
</dbReference>
<dbReference type="RefSeq" id="WP_184836342.1">
    <property type="nucleotide sequence ID" value="NZ_JACHMN010000002.1"/>
</dbReference>
<dbReference type="GO" id="GO:0051537">
    <property type="term" value="F:2 iron, 2 sulfur cluster binding"/>
    <property type="evidence" value="ECO:0007669"/>
    <property type="project" value="UniProtKB-KW"/>
</dbReference>
<organism evidence="12 13">
    <name type="scientific">Allocatelliglobosispora scoriae</name>
    <dbReference type="NCBI Taxonomy" id="643052"/>
    <lineage>
        <taxon>Bacteria</taxon>
        <taxon>Bacillati</taxon>
        <taxon>Actinomycetota</taxon>
        <taxon>Actinomycetes</taxon>
        <taxon>Micromonosporales</taxon>
        <taxon>Micromonosporaceae</taxon>
        <taxon>Allocatelliglobosispora</taxon>
    </lineage>
</organism>
<accession>A0A841BKI2</accession>
<dbReference type="Pfam" id="PF00355">
    <property type="entry name" value="Rieske"/>
    <property type="match status" value="1"/>
</dbReference>
<comment type="cofactor">
    <cofactor evidence="9">
        <name>[2Fe-2S] cluster</name>
        <dbReference type="ChEBI" id="CHEBI:190135"/>
    </cofactor>
</comment>
<dbReference type="PROSITE" id="PS51318">
    <property type="entry name" value="TAT"/>
    <property type="match status" value="1"/>
</dbReference>
<comment type="function">
    <text evidence="1">Iron-sulfur subunit of the cytochrome bc1 complex, an essential component of the respiratory electron transport chain required for ATP synthesis. The bc1 complex catalyzes the oxidation of menaquinol and the reduction of cytochrome c in the respiratory chain. The bc1 complex operates through a Q-cycle mechanism that couples electron transfer to generation of the proton gradient that drives ATP synthesis.</text>
</comment>
<dbReference type="InterPro" id="IPR014349">
    <property type="entry name" value="Rieske_Fe-S_prot"/>
</dbReference>
<dbReference type="GO" id="GO:0004497">
    <property type="term" value="F:monooxygenase activity"/>
    <property type="evidence" value="ECO:0007669"/>
    <property type="project" value="UniProtKB-ARBA"/>
</dbReference>
<comment type="caution">
    <text evidence="12">The sequence shown here is derived from an EMBL/GenBank/DDBJ whole genome shotgun (WGS) entry which is preliminary data.</text>
</comment>
<evidence type="ECO:0000313" key="12">
    <source>
        <dbReference type="EMBL" id="MBB5869607.1"/>
    </source>
</evidence>
<dbReference type="PROSITE" id="PS51296">
    <property type="entry name" value="RIESKE"/>
    <property type="match status" value="1"/>
</dbReference>
<keyword evidence="7" id="KW-1015">Disulfide bond</keyword>
<evidence type="ECO:0000313" key="13">
    <source>
        <dbReference type="Proteomes" id="UP000587527"/>
    </source>
</evidence>
<evidence type="ECO:0000256" key="6">
    <source>
        <dbReference type="ARBA" id="ARBA00023014"/>
    </source>
</evidence>
<evidence type="ECO:0000256" key="1">
    <source>
        <dbReference type="ARBA" id="ARBA00002494"/>
    </source>
</evidence>
<dbReference type="Gene3D" id="2.102.10.10">
    <property type="entry name" value="Rieske [2Fe-2S] iron-sulphur domain"/>
    <property type="match status" value="1"/>
</dbReference>
<dbReference type="InterPro" id="IPR036922">
    <property type="entry name" value="Rieske_2Fe-2S_sf"/>
</dbReference>
<dbReference type="PROSITE" id="PS51257">
    <property type="entry name" value="PROKAR_LIPOPROTEIN"/>
    <property type="match status" value="1"/>
</dbReference>